<evidence type="ECO:0008006" key="3">
    <source>
        <dbReference type="Google" id="ProtNLM"/>
    </source>
</evidence>
<name>A0A1F7XXJ4_9BACT</name>
<organism evidence="1 2">
    <name type="scientific">Candidatus Woesebacteria bacterium RIFCSPHIGHO2_01_FULL_38_26b</name>
    <dbReference type="NCBI Taxonomy" id="1802491"/>
    <lineage>
        <taxon>Bacteria</taxon>
        <taxon>Candidatus Woeseibacteriota</taxon>
    </lineage>
</organism>
<comment type="caution">
    <text evidence="1">The sequence shown here is derived from an EMBL/GenBank/DDBJ whole genome shotgun (WGS) entry which is preliminary data.</text>
</comment>
<evidence type="ECO:0000313" key="2">
    <source>
        <dbReference type="Proteomes" id="UP000176741"/>
    </source>
</evidence>
<dbReference type="AlphaFoldDB" id="A0A1F7XXJ4"/>
<dbReference type="EMBL" id="MGGD01000083">
    <property type="protein sequence ID" value="OGM18995.1"/>
    <property type="molecule type" value="Genomic_DNA"/>
</dbReference>
<gene>
    <name evidence="1" type="ORF">A2771_03205</name>
</gene>
<evidence type="ECO:0000313" key="1">
    <source>
        <dbReference type="EMBL" id="OGM18995.1"/>
    </source>
</evidence>
<dbReference type="Proteomes" id="UP000176741">
    <property type="component" value="Unassembled WGS sequence"/>
</dbReference>
<protein>
    <recommendedName>
        <fullName evidence="3">DUF2283 domain-containing protein</fullName>
    </recommendedName>
</protein>
<dbReference type="PANTHER" id="PTHR37029:SF1">
    <property type="entry name" value="SSR1768 PROTEIN"/>
    <property type="match status" value="1"/>
</dbReference>
<dbReference type="Pfam" id="PF10049">
    <property type="entry name" value="DUF2283"/>
    <property type="match status" value="1"/>
</dbReference>
<dbReference type="InterPro" id="IPR019270">
    <property type="entry name" value="DUF2283"/>
</dbReference>
<proteinExistence type="predicted"/>
<dbReference type="PANTHER" id="PTHR37029">
    <property type="entry name" value="SSR1768 PROTEIN"/>
    <property type="match status" value="1"/>
</dbReference>
<accession>A0A1F7XXJ4</accession>
<reference evidence="1 2" key="1">
    <citation type="journal article" date="2016" name="Nat. Commun.">
        <title>Thousands of microbial genomes shed light on interconnected biogeochemical processes in an aquifer system.</title>
        <authorList>
            <person name="Anantharaman K."/>
            <person name="Brown C.T."/>
            <person name="Hug L.A."/>
            <person name="Sharon I."/>
            <person name="Castelle C.J."/>
            <person name="Probst A.J."/>
            <person name="Thomas B.C."/>
            <person name="Singh A."/>
            <person name="Wilkins M.J."/>
            <person name="Karaoz U."/>
            <person name="Brodie E.L."/>
            <person name="Williams K.H."/>
            <person name="Hubbard S.S."/>
            <person name="Banfield J.F."/>
        </authorList>
    </citation>
    <scope>NUCLEOTIDE SEQUENCE [LARGE SCALE GENOMIC DNA]</scope>
</reference>
<sequence length="70" mass="7966">MKYRYTKENDALLIQFSKAKIEDAAHSGDVITHFDKNGNMVLLEILNASKFLRETGKVIPKEVKKVVFAI</sequence>